<gene>
    <name evidence="1" type="ORF">PC117_g16966</name>
</gene>
<reference evidence="1" key="1">
    <citation type="submission" date="2018-10" db="EMBL/GenBank/DDBJ databases">
        <title>Effector identification in a new, highly contiguous assembly of the strawberry crown rot pathogen Phytophthora cactorum.</title>
        <authorList>
            <person name="Armitage A.D."/>
            <person name="Nellist C.F."/>
            <person name="Bates H."/>
            <person name="Vickerstaff R.J."/>
            <person name="Harrison R.J."/>
        </authorList>
    </citation>
    <scope>NUCLEOTIDE SEQUENCE</scope>
    <source>
        <strain evidence="1">4040</strain>
    </source>
</reference>
<protein>
    <submittedName>
        <fullName evidence="1">Uncharacterized protein</fullName>
    </submittedName>
</protein>
<name>A0A8T1KIL4_9STRA</name>
<sequence>MVAPSSCQKSDGVGSAVPLTIDSVDEPSGVLGDEGTVQDLSEGEAVP</sequence>
<comment type="caution">
    <text evidence="1">The sequence shown here is derived from an EMBL/GenBank/DDBJ whole genome shotgun (WGS) entry which is preliminary data.</text>
</comment>
<dbReference type="AlphaFoldDB" id="A0A8T1KIL4"/>
<dbReference type="Proteomes" id="UP000736787">
    <property type="component" value="Unassembled WGS sequence"/>
</dbReference>
<organism evidence="1 2">
    <name type="scientific">Phytophthora cactorum</name>
    <dbReference type="NCBI Taxonomy" id="29920"/>
    <lineage>
        <taxon>Eukaryota</taxon>
        <taxon>Sar</taxon>
        <taxon>Stramenopiles</taxon>
        <taxon>Oomycota</taxon>
        <taxon>Peronosporomycetes</taxon>
        <taxon>Peronosporales</taxon>
        <taxon>Peronosporaceae</taxon>
        <taxon>Phytophthora</taxon>
    </lineage>
</organism>
<proteinExistence type="predicted"/>
<evidence type="ECO:0000313" key="1">
    <source>
        <dbReference type="EMBL" id="KAG2918745.1"/>
    </source>
</evidence>
<dbReference type="EMBL" id="RCMK01000620">
    <property type="protein sequence ID" value="KAG2918745.1"/>
    <property type="molecule type" value="Genomic_DNA"/>
</dbReference>
<evidence type="ECO:0000313" key="2">
    <source>
        <dbReference type="Proteomes" id="UP000736787"/>
    </source>
</evidence>
<accession>A0A8T1KIL4</accession>